<keyword evidence="1 3" id="KW-0853">WD repeat</keyword>
<feature type="repeat" description="WD" evidence="3">
    <location>
        <begin position="654"/>
        <end position="685"/>
    </location>
</feature>
<feature type="repeat" description="WD" evidence="3">
    <location>
        <begin position="711"/>
        <end position="754"/>
    </location>
</feature>
<evidence type="ECO:0000256" key="3">
    <source>
        <dbReference type="PROSITE-ProRule" id="PRU00221"/>
    </source>
</evidence>
<dbReference type="PROSITE" id="PS50082">
    <property type="entry name" value="WD_REPEATS_2"/>
    <property type="match status" value="4"/>
</dbReference>
<proteinExistence type="predicted"/>
<feature type="repeat" description="WD" evidence="3">
    <location>
        <begin position="588"/>
        <end position="629"/>
    </location>
</feature>
<keyword evidence="5" id="KW-1185">Reference proteome</keyword>
<protein>
    <submittedName>
        <fullName evidence="4">WD40 repeat-like-containing domain protein</fullName>
    </submittedName>
</protein>
<dbReference type="OrthoDB" id="4896910at2759"/>
<dbReference type="AlphaFoldDB" id="A0A168ART7"/>
<dbReference type="PANTHER" id="PTHR19879:SF9">
    <property type="entry name" value="TRANSCRIPTION INITIATION FACTOR TFIID SUBUNIT 5"/>
    <property type="match status" value="1"/>
</dbReference>
<reference evidence="4 5" key="1">
    <citation type="journal article" date="2016" name="Genome Biol. Evol.">
        <title>Divergent and convergent evolution of fungal pathogenicity.</title>
        <authorList>
            <person name="Shang Y."/>
            <person name="Xiao G."/>
            <person name="Zheng P."/>
            <person name="Cen K."/>
            <person name="Zhan S."/>
            <person name="Wang C."/>
        </authorList>
    </citation>
    <scope>NUCLEOTIDE SEQUENCE [LARGE SCALE GENOMIC DNA]</scope>
    <source>
        <strain evidence="4 5">ARSEF 2679</strain>
    </source>
</reference>
<evidence type="ECO:0000256" key="1">
    <source>
        <dbReference type="ARBA" id="ARBA00022574"/>
    </source>
</evidence>
<dbReference type="PANTHER" id="PTHR19879">
    <property type="entry name" value="TRANSCRIPTION INITIATION FACTOR TFIID"/>
    <property type="match status" value="1"/>
</dbReference>
<evidence type="ECO:0000313" key="5">
    <source>
        <dbReference type="Proteomes" id="UP000076744"/>
    </source>
</evidence>
<dbReference type="Gene3D" id="2.130.10.10">
    <property type="entry name" value="YVTN repeat-like/Quinoprotein amine dehydrogenase"/>
    <property type="match status" value="3"/>
</dbReference>
<organism evidence="4 5">
    <name type="scientific">Cordyceps fumosorosea (strain ARSEF 2679)</name>
    <name type="common">Isaria fumosorosea</name>
    <dbReference type="NCBI Taxonomy" id="1081104"/>
    <lineage>
        <taxon>Eukaryota</taxon>
        <taxon>Fungi</taxon>
        <taxon>Dikarya</taxon>
        <taxon>Ascomycota</taxon>
        <taxon>Pezizomycotina</taxon>
        <taxon>Sordariomycetes</taxon>
        <taxon>Hypocreomycetidae</taxon>
        <taxon>Hypocreales</taxon>
        <taxon>Cordycipitaceae</taxon>
        <taxon>Cordyceps</taxon>
    </lineage>
</organism>
<dbReference type="PROSITE" id="PS50294">
    <property type="entry name" value="WD_REPEATS_REGION"/>
    <property type="match status" value="2"/>
</dbReference>
<dbReference type="SMART" id="SM00320">
    <property type="entry name" value="WD40"/>
    <property type="match status" value="7"/>
</dbReference>
<name>A0A168ART7_CORFA</name>
<sequence length="1120" mass="125201">MSQPTTGVDTEGFYDSDDFDIDDISDHLYEWAINTREFKAFTNWDDKGKTRLLSIDGPLGYRETMREWAAGCLMAASTGKTARPVYVASYFDDYTAKNAVNIAPLVKGLIESIVQEQPDLQDHWGHKNDEKRPQDVDSLSQILHNMTQDQRFVSTYFIVNDVEAIIAHRDSGLLFEPGIDPLKPLVRTRKLTELQRLINKSLKNSQNVKWLLSSCFMPREMTREIELHILKDGQQHLKLDLPNDPNGQWSGLTRKYGSLKIRESCERLQYNLSVSEQEELESQLELPTCYFRAIDIALAVASHRSSKERFVSSLKYLLSSKSSIYGIVQKSFSLLGDLYPDEKDMIFAIINAVFSAARPVPLGDLAAMTAWPYEEAILPSYIKLHLPVLLQIRDDGVWVKHVNILAPGFGKYLPLFACSCLSATFRLLNCDYSEPGDWKKNYSNYNPRIGLATIIWIDFLAELNCGDTDSFYLAKQLLTGRHSLIAWLRELNNRALMADAFRAITQFNNKMDGQVPDKSVGDIMKELATFTSWFLHRSPSEEFQNNLREELLVAEDLPLLRQMLLPGMFPMLRNAPLIQGTSDPCLHLLIRTSSVQGICFSPDGGTFATASDDGYVRVWNTRTGNMLYLLQAFHGPALGVVIHGVLAAFDRRSIKHSETSITDLSFSHDGSWIAAGLTNGTIALWVWPMSSGGWKDGYKVGEAPFKPAYLLGKHDGVILSVSFTSGGERNLLASTSADGTMRIWDMQKVRRMMAAGQPPDVELFPNADAKIRLVAISQNGRMVASATYGGDVSLWDIETGLRRCSEKNVIDKPVFMKFSPNNKLLVARSSNGTAIVWAVAVAKHTMTIEPRFTLKHDLALGASTVQAPGVRFDPQGKLLAMGSENNKVHVFDVSNAEPKTGCGHVTKSPSYTFGGGNGHVRGVAFSPDSKLLASCGQDRQGDVKEGSVKIWELGSSSRVLRSSTRVLRPLHRLTSQKQFCADEPCPDYVDVEFTATGDKIISVDAGGRAAIWTPPNETGGQYQYHVVNRIMRTKLIRSIRIDPRFPSYLLTEYGAQKWQFSGEQSGREDAALLSKWLPLDIDMERGRILWKGDRIRCSVLMVGSREHGRGRMGKWTRFGV</sequence>
<dbReference type="InterPro" id="IPR036322">
    <property type="entry name" value="WD40_repeat_dom_sf"/>
</dbReference>
<comment type="caution">
    <text evidence="4">The sequence shown here is derived from an EMBL/GenBank/DDBJ whole genome shotgun (WGS) entry which is preliminary data.</text>
</comment>
<dbReference type="Proteomes" id="UP000076744">
    <property type="component" value="Unassembled WGS sequence"/>
</dbReference>
<accession>A0A168ART7</accession>
<dbReference type="EMBL" id="AZHB01000006">
    <property type="protein sequence ID" value="OAA69110.1"/>
    <property type="molecule type" value="Genomic_DNA"/>
</dbReference>
<dbReference type="SUPFAM" id="SSF50978">
    <property type="entry name" value="WD40 repeat-like"/>
    <property type="match status" value="1"/>
</dbReference>
<dbReference type="Pfam" id="PF00400">
    <property type="entry name" value="WD40"/>
    <property type="match status" value="4"/>
</dbReference>
<feature type="repeat" description="WD" evidence="3">
    <location>
        <begin position="764"/>
        <end position="800"/>
    </location>
</feature>
<dbReference type="CDD" id="cd00200">
    <property type="entry name" value="WD40"/>
    <property type="match status" value="1"/>
</dbReference>
<dbReference type="PROSITE" id="PS00678">
    <property type="entry name" value="WD_REPEATS_1"/>
    <property type="match status" value="1"/>
</dbReference>
<dbReference type="InterPro" id="IPR019775">
    <property type="entry name" value="WD40_repeat_CS"/>
</dbReference>
<dbReference type="InterPro" id="IPR001680">
    <property type="entry name" value="WD40_rpt"/>
</dbReference>
<evidence type="ECO:0000256" key="2">
    <source>
        <dbReference type="ARBA" id="ARBA00022737"/>
    </source>
</evidence>
<dbReference type="InterPro" id="IPR015943">
    <property type="entry name" value="WD40/YVTN_repeat-like_dom_sf"/>
</dbReference>
<dbReference type="GeneID" id="30019777"/>
<evidence type="ECO:0000313" key="4">
    <source>
        <dbReference type="EMBL" id="OAA69110.1"/>
    </source>
</evidence>
<dbReference type="RefSeq" id="XP_018705980.1">
    <property type="nucleotide sequence ID" value="XM_018847091.1"/>
</dbReference>
<dbReference type="STRING" id="1081104.A0A168ART7"/>
<gene>
    <name evidence="4" type="ORF">ISF_03485</name>
</gene>
<keyword evidence="2" id="KW-0677">Repeat</keyword>